<dbReference type="InterPro" id="IPR024520">
    <property type="entry name" value="DUF3558"/>
</dbReference>
<organism evidence="2 3">
    <name type="scientific">Nocardia terpenica</name>
    <dbReference type="NCBI Taxonomy" id="455432"/>
    <lineage>
        <taxon>Bacteria</taxon>
        <taxon>Bacillati</taxon>
        <taxon>Actinomycetota</taxon>
        <taxon>Actinomycetes</taxon>
        <taxon>Mycobacteriales</taxon>
        <taxon>Nocardiaceae</taxon>
        <taxon>Nocardia</taxon>
    </lineage>
</organism>
<feature type="region of interest" description="Disordered" evidence="1">
    <location>
        <begin position="16"/>
        <end position="35"/>
    </location>
</feature>
<evidence type="ECO:0000313" key="2">
    <source>
        <dbReference type="EMBL" id="KZM68384.1"/>
    </source>
</evidence>
<evidence type="ECO:0000256" key="1">
    <source>
        <dbReference type="SAM" id="MobiDB-lite"/>
    </source>
</evidence>
<comment type="caution">
    <text evidence="2">The sequence shown here is derived from an EMBL/GenBank/DDBJ whole genome shotgun (WGS) entry which is preliminary data.</text>
</comment>
<evidence type="ECO:0008006" key="4">
    <source>
        <dbReference type="Google" id="ProtNLM"/>
    </source>
</evidence>
<gene>
    <name evidence="2" type="ORF">AWN90_10885</name>
</gene>
<dbReference type="Proteomes" id="UP000076512">
    <property type="component" value="Unassembled WGS sequence"/>
</dbReference>
<dbReference type="STRING" id="455432.AWN90_10885"/>
<feature type="compositionally biased region" description="Low complexity" evidence="1">
    <location>
        <begin position="16"/>
        <end position="33"/>
    </location>
</feature>
<reference evidence="2 3" key="1">
    <citation type="submission" date="2016-04" db="EMBL/GenBank/DDBJ databases">
        <authorList>
            <person name="Evans L.H."/>
            <person name="Alamgir A."/>
            <person name="Owens N."/>
            <person name="Weber N.D."/>
            <person name="Virtaneva K."/>
            <person name="Barbian K."/>
            <person name="Babar A."/>
            <person name="Rosenke K."/>
        </authorList>
    </citation>
    <scope>NUCLEOTIDE SEQUENCE [LARGE SCALE GENOMIC DNA]</scope>
    <source>
        <strain evidence="2 3">IFM 0406</strain>
    </source>
</reference>
<protein>
    <recommendedName>
        <fullName evidence="4">DUF3558 domain-containing protein</fullName>
    </recommendedName>
</protein>
<accession>A0A164HC79</accession>
<keyword evidence="3" id="KW-1185">Reference proteome</keyword>
<dbReference type="RefSeq" id="WP_067579934.1">
    <property type="nucleotide sequence ID" value="NZ_JABMCZ010000002.1"/>
</dbReference>
<dbReference type="AlphaFoldDB" id="A0A164HC79"/>
<name>A0A164HC79_9NOCA</name>
<dbReference type="Pfam" id="PF12079">
    <property type="entry name" value="DUF3558"/>
    <property type="match status" value="1"/>
</dbReference>
<proteinExistence type="predicted"/>
<evidence type="ECO:0000313" key="3">
    <source>
        <dbReference type="Proteomes" id="UP000076512"/>
    </source>
</evidence>
<sequence length="182" mass="19289">MVLAGLTVLMTACSSGHGGTTTSQSAASATPSGLSEPLWNPCEQLSDDALRATKADPASKKVAIDSGQAVDAFTKVCEWRSVEGPYGVGVGSMRATQAQARSNTSWVGFRDVTIGPRQGLIYQDKTDAEGDKLSCYVNVPYAQGSIEVSVDWSYGERATAPQLPPCDLAVRHATELEPYFPK</sequence>
<dbReference type="EMBL" id="LWGR01000021">
    <property type="protein sequence ID" value="KZM68384.1"/>
    <property type="molecule type" value="Genomic_DNA"/>
</dbReference>